<dbReference type="InterPro" id="IPR055231">
    <property type="entry name" value="2AA_helical"/>
</dbReference>
<accession>A0AAN7S8E3</accession>
<feature type="region of interest" description="Disordered" evidence="3">
    <location>
        <begin position="1"/>
        <end position="35"/>
    </location>
</feature>
<name>A0AAN7S8E3_9COLE</name>
<dbReference type="Proteomes" id="UP001353858">
    <property type="component" value="Unassembled WGS sequence"/>
</dbReference>
<evidence type="ECO:0000313" key="5">
    <source>
        <dbReference type="EMBL" id="KAK4877531.1"/>
    </source>
</evidence>
<dbReference type="PANTHER" id="PTHR17583:SF0">
    <property type="entry name" value="PHOSPHOINOSITIDE 3-KINASE REGULATORY SUBUNIT 4"/>
    <property type="match status" value="1"/>
</dbReference>
<dbReference type="EMBL" id="JARPUR010000004">
    <property type="protein sequence ID" value="KAK4877531.1"/>
    <property type="molecule type" value="Genomic_DNA"/>
</dbReference>
<dbReference type="GO" id="GO:0006623">
    <property type="term" value="P:protein targeting to vacuole"/>
    <property type="evidence" value="ECO:0007669"/>
    <property type="project" value="TreeGrafter"/>
</dbReference>
<feature type="repeat" description="HEAT" evidence="2">
    <location>
        <begin position="165"/>
        <end position="203"/>
    </location>
</feature>
<dbReference type="GO" id="GO:0005770">
    <property type="term" value="C:late endosome"/>
    <property type="evidence" value="ECO:0007669"/>
    <property type="project" value="TreeGrafter"/>
</dbReference>
<protein>
    <recommendedName>
        <fullName evidence="4">Phosphatase 2A Regulatory Subunit A helical domain-containing protein</fullName>
    </recommendedName>
</protein>
<comment type="caution">
    <text evidence="5">The sequence shown here is derived from an EMBL/GenBank/DDBJ whole genome shotgun (WGS) entry which is preliminary data.</text>
</comment>
<feature type="domain" description="Phosphatase 2A Regulatory Subunit A helical" evidence="4">
    <location>
        <begin position="149"/>
        <end position="271"/>
    </location>
</feature>
<dbReference type="GO" id="GO:0045324">
    <property type="term" value="P:late endosome to vacuole transport"/>
    <property type="evidence" value="ECO:0007669"/>
    <property type="project" value="InterPro"/>
</dbReference>
<evidence type="ECO:0000313" key="6">
    <source>
        <dbReference type="Proteomes" id="UP001353858"/>
    </source>
</evidence>
<dbReference type="Pfam" id="PF22956">
    <property type="entry name" value="VPS15-like_hel"/>
    <property type="match status" value="1"/>
</dbReference>
<dbReference type="GO" id="GO:0034272">
    <property type="term" value="C:phosphatidylinositol 3-kinase complex, class III, type II"/>
    <property type="evidence" value="ECO:0007669"/>
    <property type="project" value="TreeGrafter"/>
</dbReference>
<organism evidence="5 6">
    <name type="scientific">Aquatica leii</name>
    <dbReference type="NCBI Taxonomy" id="1421715"/>
    <lineage>
        <taxon>Eukaryota</taxon>
        <taxon>Metazoa</taxon>
        <taxon>Ecdysozoa</taxon>
        <taxon>Arthropoda</taxon>
        <taxon>Hexapoda</taxon>
        <taxon>Insecta</taxon>
        <taxon>Pterygota</taxon>
        <taxon>Neoptera</taxon>
        <taxon>Endopterygota</taxon>
        <taxon>Coleoptera</taxon>
        <taxon>Polyphaga</taxon>
        <taxon>Elateriformia</taxon>
        <taxon>Elateroidea</taxon>
        <taxon>Lampyridae</taxon>
        <taxon>Luciolinae</taxon>
        <taxon>Aquatica</taxon>
    </lineage>
</organism>
<proteinExistence type="predicted"/>
<feature type="compositionally biased region" description="Acidic residues" evidence="3">
    <location>
        <begin position="13"/>
        <end position="24"/>
    </location>
</feature>
<evidence type="ECO:0000256" key="1">
    <source>
        <dbReference type="ARBA" id="ARBA00022737"/>
    </source>
</evidence>
<sequence length="321" mass="36387">MLSSDVSFSLKNDEEEVERPDDETGSGGNEARCDEDDLCQTDQSCDNKSDLKRDDKSTDTLILDVGDWVLVRFLVENKQGNQVGYKAFIGNVVSLVAENTYCAQFLRKNETSNLNPNINHTYFYPNVLDVTEFTKDQIIKRLRTFKNRRVKHIPRSDANIFPEYILPSLASLAVDSNTSVRAAYAQNIATLAEIALRYLEQTQTDWCDKGNSGKSKDVPHINYEIEVQTLHDMVQQSVSALLTDSPTLVKQTLLENRTTKLCIFFGKQKENPNSRKENNGIAPDRKSKILGKLTTLMSLHNQKFWQELTTTTTETSESDKD</sequence>
<dbReference type="InterPro" id="IPR045162">
    <property type="entry name" value="Vps15-like"/>
</dbReference>
<dbReference type="PROSITE" id="PS50077">
    <property type="entry name" value="HEAT_REPEAT"/>
    <property type="match status" value="1"/>
</dbReference>
<dbReference type="InterPro" id="IPR021133">
    <property type="entry name" value="HEAT_type_2"/>
</dbReference>
<dbReference type="AlphaFoldDB" id="A0AAN7S8E3"/>
<evidence type="ECO:0000256" key="3">
    <source>
        <dbReference type="SAM" id="MobiDB-lite"/>
    </source>
</evidence>
<evidence type="ECO:0000259" key="4">
    <source>
        <dbReference type="Pfam" id="PF22956"/>
    </source>
</evidence>
<evidence type="ECO:0000256" key="2">
    <source>
        <dbReference type="PROSITE-ProRule" id="PRU00103"/>
    </source>
</evidence>
<feature type="compositionally biased region" description="Polar residues" evidence="3">
    <location>
        <begin position="1"/>
        <end position="10"/>
    </location>
</feature>
<dbReference type="PANTHER" id="PTHR17583">
    <property type="entry name" value="PHOSPHOINOSITIDE 3-KINASE REGULATORY SUBUNIT 4"/>
    <property type="match status" value="1"/>
</dbReference>
<dbReference type="GO" id="GO:0016236">
    <property type="term" value="P:macroautophagy"/>
    <property type="evidence" value="ECO:0007669"/>
    <property type="project" value="InterPro"/>
</dbReference>
<dbReference type="GO" id="GO:0034271">
    <property type="term" value="C:phosphatidylinositol 3-kinase complex, class III, type I"/>
    <property type="evidence" value="ECO:0007669"/>
    <property type="project" value="TreeGrafter"/>
</dbReference>
<reference evidence="6" key="1">
    <citation type="submission" date="2023-01" db="EMBL/GenBank/DDBJ databases">
        <title>Key to firefly adult light organ development and bioluminescence: homeobox transcription factors regulate luciferase expression and transportation to peroxisome.</title>
        <authorList>
            <person name="Fu X."/>
        </authorList>
    </citation>
    <scope>NUCLEOTIDE SEQUENCE [LARGE SCALE GENOMIC DNA]</scope>
</reference>
<dbReference type="GO" id="GO:0071561">
    <property type="term" value="C:nucleus-vacuole junction"/>
    <property type="evidence" value="ECO:0007669"/>
    <property type="project" value="TreeGrafter"/>
</dbReference>
<keyword evidence="6" id="KW-1185">Reference proteome</keyword>
<dbReference type="GO" id="GO:0004674">
    <property type="term" value="F:protein serine/threonine kinase activity"/>
    <property type="evidence" value="ECO:0007669"/>
    <property type="project" value="InterPro"/>
</dbReference>
<keyword evidence="1" id="KW-0677">Repeat</keyword>
<gene>
    <name evidence="5" type="ORF">RN001_010037</name>
</gene>